<evidence type="ECO:0000313" key="3">
    <source>
        <dbReference type="EMBL" id="MBA2840965.1"/>
    </source>
</evidence>
<evidence type="ECO:0000259" key="2">
    <source>
        <dbReference type="PROSITE" id="PS50093"/>
    </source>
</evidence>
<evidence type="ECO:0000313" key="4">
    <source>
        <dbReference type="Proteomes" id="UP000563838"/>
    </source>
</evidence>
<dbReference type="CDD" id="cd08547">
    <property type="entry name" value="Type_II_cohesin"/>
    <property type="match status" value="1"/>
</dbReference>
<dbReference type="EMBL" id="JACDUI010000002">
    <property type="protein sequence ID" value="MBA2840965.1"/>
    <property type="molecule type" value="Genomic_DNA"/>
</dbReference>
<dbReference type="Proteomes" id="UP000563838">
    <property type="component" value="Unassembled WGS sequence"/>
</dbReference>
<dbReference type="RefSeq" id="WP_181488822.1">
    <property type="nucleotide sequence ID" value="NZ_JACDUI010000002.1"/>
</dbReference>
<accession>A0A7J9NJ61</accession>
<dbReference type="SUPFAM" id="SSF49299">
    <property type="entry name" value="PKD domain"/>
    <property type="match status" value="1"/>
</dbReference>
<feature type="transmembrane region" description="Helical" evidence="1">
    <location>
        <begin position="667"/>
        <end position="685"/>
    </location>
</feature>
<dbReference type="InterPro" id="IPR008965">
    <property type="entry name" value="CBM2/CBM3_carb-bd_dom_sf"/>
</dbReference>
<keyword evidence="1" id="KW-0812">Transmembrane</keyword>
<dbReference type="GO" id="GO:0030246">
    <property type="term" value="F:carbohydrate binding"/>
    <property type="evidence" value="ECO:0007669"/>
    <property type="project" value="InterPro"/>
</dbReference>
<keyword evidence="1" id="KW-1133">Transmembrane helix</keyword>
<dbReference type="InterPro" id="IPR000601">
    <property type="entry name" value="PKD_dom"/>
</dbReference>
<dbReference type="InterPro" id="IPR013783">
    <property type="entry name" value="Ig-like_fold"/>
</dbReference>
<dbReference type="AlphaFoldDB" id="A0A7J9NJ61"/>
<dbReference type="Gene3D" id="2.60.40.10">
    <property type="entry name" value="Immunoglobulins"/>
    <property type="match status" value="1"/>
</dbReference>
<dbReference type="CDD" id="cd00146">
    <property type="entry name" value="PKD"/>
    <property type="match status" value="1"/>
</dbReference>
<comment type="caution">
    <text evidence="3">The sequence shown here is derived from an EMBL/GenBank/DDBJ whole genome shotgun (WGS) entry which is preliminary data.</text>
</comment>
<evidence type="ECO:0000256" key="1">
    <source>
        <dbReference type="SAM" id="Phobius"/>
    </source>
</evidence>
<feature type="domain" description="PKD" evidence="2">
    <location>
        <begin position="448"/>
        <end position="502"/>
    </location>
</feature>
<dbReference type="PROSITE" id="PS50093">
    <property type="entry name" value="PKD"/>
    <property type="match status" value="1"/>
</dbReference>
<gene>
    <name evidence="3" type="ORF">HNP87_001497</name>
</gene>
<keyword evidence="1" id="KW-0472">Membrane</keyword>
<protein>
    <recommendedName>
        <fullName evidence="2">PKD domain-containing protein</fullName>
    </recommendedName>
</protein>
<dbReference type="Pfam" id="PF18911">
    <property type="entry name" value="PKD_4"/>
    <property type="match status" value="1"/>
</dbReference>
<dbReference type="InterPro" id="IPR035986">
    <property type="entry name" value="PKD_dom_sf"/>
</dbReference>
<sequence>MRKYIFYLLILFFVMPQVFSEDISVNLKSDSDSFLTGDNFNLNLVVENVPVTQKCGGIELKINYDTNILSLSDIELDGNLNADYSELKESDGTIKLAWFITPPSGTIEIAKIKFNTLKEGNSEITLSKTAISDSDGSEYKNVSITGLNISVGALNQTISEITLEDYKTDEKIDAVLSFNGVKTPIKNISGKISFENISLVGNPSTLEVLCSKFNYELNSNNFSFFIVPNEISENETIFQLLKIPLIVNNKNYKISSELCINGVKIQNISVSEEKESVDSSKYVGLMFYVDGDYNTETELSIGNPKKVKLKACNYDKNITNISGYLYINESLFDVYEYQIPTVSEVYNKLDSSDISLNESYLYFNISMEDNGTMGTFSILEFNLRSKINKNVSSTIQIGNLSAYFNETKLSIDSKDLDVNIVEKSANANPTVKIFYNIYNNNQVHFYPISYDEDDDLDDLEYEWDFDDGTNSIKDEPIHTYSDYSRYYVKCTVLDALNASDTAKGVIELLDIAPVSYNLNTDLISTNGENKTLYLNVTLNNPLKYSVSAYIQFSEYGNYNPLNSSYNVLLDVNEIKNVIIPINVSKSCKIKWNILYYPPMAVDSEDIDIGYYLWSFDENIEFKEKPTIITSTEYVDVNNSKVLVKVNRVKKVENQVIYKTISSSDESVVYYCFTAISGVFAGLIFVQYRIR</sequence>
<proteinExistence type="predicted"/>
<reference evidence="3 4" key="1">
    <citation type="submission" date="2020-07" db="EMBL/GenBank/DDBJ databases">
        <title>Genomic Encyclopedia of Type Strains, Phase IV (KMG-V): Genome sequencing to study the core and pangenomes of soil and plant-associated prokaryotes.</title>
        <authorList>
            <person name="Whitman W."/>
        </authorList>
    </citation>
    <scope>NUCLEOTIDE SEQUENCE [LARGE SCALE GENOMIC DNA]</scope>
    <source>
        <strain evidence="3 4">A4</strain>
    </source>
</reference>
<name>A0A7J9NJ61_METMI</name>
<dbReference type="Gene3D" id="2.60.40.680">
    <property type="match status" value="1"/>
</dbReference>
<dbReference type="SUPFAM" id="SSF49384">
    <property type="entry name" value="Carbohydrate-binding domain"/>
    <property type="match status" value="1"/>
</dbReference>
<organism evidence="3 4">
    <name type="scientific">Methanococcus maripaludis</name>
    <name type="common">Methanococcus deltae</name>
    <dbReference type="NCBI Taxonomy" id="39152"/>
    <lineage>
        <taxon>Archaea</taxon>
        <taxon>Methanobacteriati</taxon>
        <taxon>Methanobacteriota</taxon>
        <taxon>Methanomada group</taxon>
        <taxon>Methanococci</taxon>
        <taxon>Methanococcales</taxon>
        <taxon>Methanococcaceae</taxon>
        <taxon>Methanococcus</taxon>
    </lineage>
</organism>